<organism evidence="2 3">
    <name type="scientific">Actinacidiphila cocklensis</name>
    <dbReference type="NCBI Taxonomy" id="887465"/>
    <lineage>
        <taxon>Bacteria</taxon>
        <taxon>Bacillati</taxon>
        <taxon>Actinomycetota</taxon>
        <taxon>Actinomycetes</taxon>
        <taxon>Kitasatosporales</taxon>
        <taxon>Streptomycetaceae</taxon>
        <taxon>Actinacidiphila</taxon>
    </lineage>
</organism>
<feature type="compositionally biased region" description="Basic residues" evidence="1">
    <location>
        <begin position="64"/>
        <end position="74"/>
    </location>
</feature>
<dbReference type="Proteomes" id="UP001152519">
    <property type="component" value="Unassembled WGS sequence"/>
</dbReference>
<keyword evidence="3" id="KW-1185">Reference proteome</keyword>
<comment type="caution">
    <text evidence="2">The sequence shown here is derived from an EMBL/GenBank/DDBJ whole genome shotgun (WGS) entry which is preliminary data.</text>
</comment>
<sequence>MMPCHLPGRHSALPRQSAPSAAAECAAGRGNSDTARGGQRALQIRPVSRYQRAPQNATPGGRRLCARRCGRTSG</sequence>
<gene>
    <name evidence="2" type="ORF">SCOCK_690008</name>
</gene>
<name>A0A9W4GVH1_9ACTN</name>
<dbReference type="EMBL" id="CAJSLV010000102">
    <property type="protein sequence ID" value="CAG6398291.1"/>
    <property type="molecule type" value="Genomic_DNA"/>
</dbReference>
<feature type="region of interest" description="Disordered" evidence="1">
    <location>
        <begin position="1"/>
        <end position="74"/>
    </location>
</feature>
<accession>A0A9W4GVH1</accession>
<reference evidence="2" key="1">
    <citation type="submission" date="2021-05" db="EMBL/GenBank/DDBJ databases">
        <authorList>
            <person name="Arsene-Ploetze F."/>
        </authorList>
    </citation>
    <scope>NUCLEOTIDE SEQUENCE</scope>
    <source>
        <strain evidence="2">DSM 42138</strain>
    </source>
</reference>
<proteinExistence type="predicted"/>
<evidence type="ECO:0000313" key="2">
    <source>
        <dbReference type="EMBL" id="CAG6398291.1"/>
    </source>
</evidence>
<dbReference type="AlphaFoldDB" id="A0A9W4GVH1"/>
<protein>
    <submittedName>
        <fullName evidence="2">Uncharacterized protein</fullName>
    </submittedName>
</protein>
<evidence type="ECO:0000313" key="3">
    <source>
        <dbReference type="Proteomes" id="UP001152519"/>
    </source>
</evidence>
<feature type="compositionally biased region" description="Low complexity" evidence="1">
    <location>
        <begin position="18"/>
        <end position="27"/>
    </location>
</feature>
<evidence type="ECO:0000256" key="1">
    <source>
        <dbReference type="SAM" id="MobiDB-lite"/>
    </source>
</evidence>